<evidence type="ECO:0000256" key="4">
    <source>
        <dbReference type="ARBA" id="ARBA00022884"/>
    </source>
</evidence>
<keyword evidence="2 6" id="KW-0396">Initiation factor</keyword>
<proteinExistence type="inferred from homology"/>
<reference evidence="8 9" key="2">
    <citation type="submission" date="2019-01" db="EMBL/GenBank/DDBJ databases">
        <title>The decoding of complex shrimp genome reveals the adaptation for benthos swimmer, frequently molting mechanism and breeding impact on genome.</title>
        <authorList>
            <person name="Sun Y."/>
            <person name="Gao Y."/>
            <person name="Yu Y."/>
        </authorList>
    </citation>
    <scope>NUCLEOTIDE SEQUENCE [LARGE SCALE GENOMIC DNA]</scope>
    <source>
        <tissue evidence="8">Muscle</tissue>
    </source>
</reference>
<dbReference type="GO" id="GO:0006417">
    <property type="term" value="P:regulation of translation"/>
    <property type="evidence" value="ECO:0007669"/>
    <property type="project" value="UniProtKB-KW"/>
</dbReference>
<feature type="compositionally biased region" description="Polar residues" evidence="7">
    <location>
        <begin position="26"/>
        <end position="41"/>
    </location>
</feature>
<dbReference type="Pfam" id="PF01652">
    <property type="entry name" value="IF4E"/>
    <property type="match status" value="1"/>
</dbReference>
<gene>
    <name evidence="8" type="ORF">C7M84_011444</name>
</gene>
<dbReference type="OrthoDB" id="17977at2759"/>
<evidence type="ECO:0000313" key="9">
    <source>
        <dbReference type="Proteomes" id="UP000283509"/>
    </source>
</evidence>
<organism evidence="8 9">
    <name type="scientific">Penaeus vannamei</name>
    <name type="common">Whiteleg shrimp</name>
    <name type="synonym">Litopenaeus vannamei</name>
    <dbReference type="NCBI Taxonomy" id="6689"/>
    <lineage>
        <taxon>Eukaryota</taxon>
        <taxon>Metazoa</taxon>
        <taxon>Ecdysozoa</taxon>
        <taxon>Arthropoda</taxon>
        <taxon>Crustacea</taxon>
        <taxon>Multicrustacea</taxon>
        <taxon>Malacostraca</taxon>
        <taxon>Eumalacostraca</taxon>
        <taxon>Eucarida</taxon>
        <taxon>Decapoda</taxon>
        <taxon>Dendrobranchiata</taxon>
        <taxon>Penaeoidea</taxon>
        <taxon>Penaeidae</taxon>
        <taxon>Penaeus</taxon>
    </lineage>
</organism>
<reference evidence="8 9" key="1">
    <citation type="submission" date="2018-04" db="EMBL/GenBank/DDBJ databases">
        <authorList>
            <person name="Zhang X."/>
            <person name="Yuan J."/>
            <person name="Li F."/>
            <person name="Xiang J."/>
        </authorList>
    </citation>
    <scope>NUCLEOTIDE SEQUENCE [LARGE SCALE GENOMIC DNA]</scope>
    <source>
        <tissue evidence="8">Muscle</tissue>
    </source>
</reference>
<dbReference type="STRING" id="6689.A0A3R7SQ07"/>
<keyword evidence="5 6" id="KW-0648">Protein biosynthesis</keyword>
<dbReference type="PANTHER" id="PTHR11960:SF66">
    <property type="entry name" value="EUKARYOTIC TRANSLATION INITIATION FACTOR 4E TYPE 3"/>
    <property type="match status" value="1"/>
</dbReference>
<feature type="region of interest" description="Disordered" evidence="7">
    <location>
        <begin position="25"/>
        <end position="123"/>
    </location>
</feature>
<comment type="similarity">
    <text evidence="1 6">Belongs to the eukaryotic initiation factor 4E family.</text>
</comment>
<sequence length="327" mass="36335">MNQLISLFFHPCHISSLLAGLAARTGNRTSPRPSRARNASQDPARTPPGPRARREKGGEKRERATAGAQGREEEGRALARRPQANVAAASPERESEREGPGGTMATIPIPGSEATTGAGGRGLLPRLHRDAYAALRKDECEGVPLNTHWTFWIDKATRGATAAEYEANMKKIYSVSTVQSFWSVYNHIPDVSEISLRYSYHLMRGDRRPMWEDEGNQNGGTWRIKVAKRDTSRVWKELLLAAIGEQFEGHLAPGDEVCGISVSVRDRDDLLQIWNYESSLTSQATVMKKVHSLVPDVVFSAEFYKPHQTHHAYEGEKSQLNSMMITS</sequence>
<evidence type="ECO:0000256" key="6">
    <source>
        <dbReference type="RuleBase" id="RU004374"/>
    </source>
</evidence>
<evidence type="ECO:0000256" key="1">
    <source>
        <dbReference type="ARBA" id="ARBA00009860"/>
    </source>
</evidence>
<dbReference type="GO" id="GO:0016281">
    <property type="term" value="C:eukaryotic translation initiation factor 4F complex"/>
    <property type="evidence" value="ECO:0007669"/>
    <property type="project" value="TreeGrafter"/>
</dbReference>
<keyword evidence="4 6" id="KW-0694">RNA-binding</keyword>
<dbReference type="GO" id="GO:0000340">
    <property type="term" value="F:RNA 7-methylguanosine cap binding"/>
    <property type="evidence" value="ECO:0007669"/>
    <property type="project" value="TreeGrafter"/>
</dbReference>
<accession>A0A3R7SQ07</accession>
<dbReference type="EMBL" id="QCYY01002445">
    <property type="protein sequence ID" value="ROT70289.1"/>
    <property type="molecule type" value="Genomic_DNA"/>
</dbReference>
<dbReference type="PANTHER" id="PTHR11960">
    <property type="entry name" value="EUKARYOTIC TRANSLATION INITIATION FACTOR 4E RELATED"/>
    <property type="match status" value="1"/>
</dbReference>
<evidence type="ECO:0000256" key="2">
    <source>
        <dbReference type="ARBA" id="ARBA00022540"/>
    </source>
</evidence>
<evidence type="ECO:0000256" key="7">
    <source>
        <dbReference type="SAM" id="MobiDB-lite"/>
    </source>
</evidence>
<dbReference type="GO" id="GO:0003743">
    <property type="term" value="F:translation initiation factor activity"/>
    <property type="evidence" value="ECO:0007669"/>
    <property type="project" value="UniProtKB-KW"/>
</dbReference>
<evidence type="ECO:0000256" key="3">
    <source>
        <dbReference type="ARBA" id="ARBA00022845"/>
    </source>
</evidence>
<evidence type="ECO:0000313" key="8">
    <source>
        <dbReference type="EMBL" id="ROT70289.1"/>
    </source>
</evidence>
<dbReference type="InterPro" id="IPR023398">
    <property type="entry name" value="TIF_eIF4e-like"/>
</dbReference>
<evidence type="ECO:0000256" key="5">
    <source>
        <dbReference type="ARBA" id="ARBA00022917"/>
    </source>
</evidence>
<keyword evidence="3" id="KW-0810">Translation regulation</keyword>
<keyword evidence="9" id="KW-1185">Reference proteome</keyword>
<dbReference type="AlphaFoldDB" id="A0A3R7SQ07"/>
<comment type="caution">
    <text evidence="8">The sequence shown here is derived from an EMBL/GenBank/DDBJ whole genome shotgun (WGS) entry which is preliminary data.</text>
</comment>
<feature type="compositionally biased region" description="Basic and acidic residues" evidence="7">
    <location>
        <begin position="55"/>
        <end position="77"/>
    </location>
</feature>
<dbReference type="Proteomes" id="UP000283509">
    <property type="component" value="Unassembled WGS sequence"/>
</dbReference>
<dbReference type="InterPro" id="IPR001040">
    <property type="entry name" value="TIF_eIF_4E"/>
</dbReference>
<dbReference type="FunFam" id="3.30.760.10:FF:000007">
    <property type="entry name" value="Eukaryotic translation initiation factor 4E family member 3"/>
    <property type="match status" value="1"/>
</dbReference>
<dbReference type="SUPFAM" id="SSF55418">
    <property type="entry name" value="eIF4e-like"/>
    <property type="match status" value="1"/>
</dbReference>
<dbReference type="Gene3D" id="3.30.760.10">
    <property type="entry name" value="RNA Cap, Translation Initiation Factor Eif4e"/>
    <property type="match status" value="1"/>
</dbReference>
<name>A0A3R7SQ07_PENVA</name>
<protein>
    <submittedName>
        <fullName evidence="8">Eukaryotic translation initiation factor 4E type 3</fullName>
    </submittedName>
</protein>